<gene>
    <name evidence="2" type="ORF">BS101_07625</name>
</gene>
<dbReference type="InterPro" id="IPR002798">
    <property type="entry name" value="SpoIIM-like"/>
</dbReference>
<feature type="transmembrane region" description="Helical" evidence="1">
    <location>
        <begin position="138"/>
        <end position="159"/>
    </location>
</feature>
<feature type="transmembrane region" description="Helical" evidence="1">
    <location>
        <begin position="18"/>
        <end position="39"/>
    </location>
</feature>
<evidence type="ECO:0000256" key="1">
    <source>
        <dbReference type="SAM" id="Phobius"/>
    </source>
</evidence>
<evidence type="ECO:0000313" key="2">
    <source>
        <dbReference type="EMBL" id="APM38621.1"/>
    </source>
</evidence>
<dbReference type="InterPro" id="IPR014196">
    <property type="entry name" value="SpoIIM"/>
</dbReference>
<protein>
    <submittedName>
        <fullName evidence="2">Stage II sporulation protein M</fullName>
    </submittedName>
</protein>
<dbReference type="Pfam" id="PF01944">
    <property type="entry name" value="SpoIIM"/>
    <property type="match status" value="1"/>
</dbReference>
<feature type="transmembrane region" description="Helical" evidence="1">
    <location>
        <begin position="171"/>
        <end position="195"/>
    </location>
</feature>
<dbReference type="Proteomes" id="UP000184604">
    <property type="component" value="Chromosome"/>
</dbReference>
<keyword evidence="1" id="KW-0812">Transmembrane</keyword>
<feature type="transmembrane region" description="Helical" evidence="1">
    <location>
        <begin position="80"/>
        <end position="102"/>
    </location>
</feature>
<sequence>MLENKALSLINRHIKNNFWLYIISLVCFFTGIVIGIYSVRYMGGFEKSDLLSYLKNFTKVVDSGNVNYKSIFLETLKNNIPIILMVWFLGLTMIGIPVILIIDIIKGFTIGFTMSFVISSMGIKGMWFSFLGVLPQNIIYIPCIIFSSVLAMEFSLMLFKDRARVPWKSHILVRFTSYSMSFLLVCIIMFIGFFMESYLTPNMIKFIVVSSMRILL</sequence>
<dbReference type="AlphaFoldDB" id="A0A1L5F6I1"/>
<keyword evidence="1" id="KW-0472">Membrane</keyword>
<dbReference type="RefSeq" id="WP_073538288.1">
    <property type="nucleotide sequence ID" value="NZ_CP018335.1"/>
</dbReference>
<dbReference type="EMBL" id="CP018335">
    <property type="protein sequence ID" value="APM38621.1"/>
    <property type="molecule type" value="Genomic_DNA"/>
</dbReference>
<evidence type="ECO:0000313" key="3">
    <source>
        <dbReference type="Proteomes" id="UP000184604"/>
    </source>
</evidence>
<feature type="transmembrane region" description="Helical" evidence="1">
    <location>
        <begin position="109"/>
        <end position="132"/>
    </location>
</feature>
<reference evidence="2 3" key="1">
    <citation type="submission" date="2016-12" db="EMBL/GenBank/DDBJ databases">
        <title>Complete genome sequence of Clostridium kluyveri JZZ isolated from the pit mud of a Chinese flavor liquor-making factory.</title>
        <authorList>
            <person name="Wang Y."/>
        </authorList>
    </citation>
    <scope>NUCLEOTIDE SEQUENCE [LARGE SCALE GENOMIC DNA]</scope>
    <source>
        <strain evidence="2 3">JZZ</strain>
    </source>
</reference>
<proteinExistence type="predicted"/>
<keyword evidence="1" id="KW-1133">Transmembrane helix</keyword>
<accession>A0A1L5F6I1</accession>
<dbReference type="PIRSF" id="PIRSF038973">
    <property type="entry name" value="SpoIIM"/>
    <property type="match status" value="1"/>
</dbReference>
<organism evidence="2 3">
    <name type="scientific">Clostridium kluyveri</name>
    <dbReference type="NCBI Taxonomy" id="1534"/>
    <lineage>
        <taxon>Bacteria</taxon>
        <taxon>Bacillati</taxon>
        <taxon>Bacillota</taxon>
        <taxon>Clostridia</taxon>
        <taxon>Eubacteriales</taxon>
        <taxon>Clostridiaceae</taxon>
        <taxon>Clostridium</taxon>
    </lineage>
</organism>
<name>A0A1L5F6I1_CLOKL</name>
<dbReference type="OrthoDB" id="1707382at2"/>
<dbReference type="NCBIfam" id="TIGR02831">
    <property type="entry name" value="spo_II_M"/>
    <property type="match status" value="1"/>
</dbReference>